<proteinExistence type="predicted"/>
<comment type="caution">
    <text evidence="1">The sequence shown here is derived from an EMBL/GenBank/DDBJ whole genome shotgun (WGS) entry which is preliminary data.</text>
</comment>
<gene>
    <name evidence="1" type="ORF">RVH45_19345</name>
</gene>
<evidence type="ECO:0000313" key="1">
    <source>
        <dbReference type="EMBL" id="MDU0272000.1"/>
    </source>
</evidence>
<reference evidence="1" key="1">
    <citation type="submission" date="2023-10" db="EMBL/GenBank/DDBJ databases">
        <title>Genome of Potential pathogenic bacteria in Crohn's disease.</title>
        <authorList>
            <person name="Rodriguez-Palacios A."/>
        </authorList>
    </citation>
    <scope>NUCLEOTIDE SEQUENCE</scope>
    <source>
        <strain evidence="1">CavFT-hAR62</strain>
    </source>
</reference>
<dbReference type="Proteomes" id="UP001181086">
    <property type="component" value="Unassembled WGS sequence"/>
</dbReference>
<dbReference type="AlphaFoldDB" id="A0AAE4LWV6"/>
<protein>
    <submittedName>
        <fullName evidence="1">Uncharacterized protein</fullName>
    </submittedName>
</protein>
<dbReference type="RefSeq" id="WP_211420876.1">
    <property type="nucleotide sequence ID" value="NZ_JAWDEV010000012.1"/>
</dbReference>
<name>A0AAE4LWV6_9BACT</name>
<organism evidence="1 2">
    <name type="scientific">Phocaeicola dorei</name>
    <dbReference type="NCBI Taxonomy" id="357276"/>
    <lineage>
        <taxon>Bacteria</taxon>
        <taxon>Pseudomonadati</taxon>
        <taxon>Bacteroidota</taxon>
        <taxon>Bacteroidia</taxon>
        <taxon>Bacteroidales</taxon>
        <taxon>Bacteroidaceae</taxon>
        <taxon>Phocaeicola</taxon>
    </lineage>
</organism>
<accession>A0AAE4LWV6</accession>
<evidence type="ECO:0000313" key="2">
    <source>
        <dbReference type="Proteomes" id="UP001181086"/>
    </source>
</evidence>
<dbReference type="EMBL" id="JAWDEV010000012">
    <property type="protein sequence ID" value="MDU0272000.1"/>
    <property type="molecule type" value="Genomic_DNA"/>
</dbReference>
<sequence length="53" mass="6279">MEYKHYKITIKEAGLEKPIETEYHGIIDNKGLIAYYGLNNSDVEWYEIDEIVE</sequence>